<comment type="similarity">
    <text evidence="1">Belongs to the calycin superfamily. Fatty-acid binding protein (FABP) family.</text>
</comment>
<accession>A0A6P6Y1G3</accession>
<keyword evidence="2" id="KW-0446">Lipid-binding</keyword>
<dbReference type="Pfam" id="PF14651">
    <property type="entry name" value="Lipocalin_7"/>
    <property type="match status" value="1"/>
</dbReference>
<dbReference type="PRINTS" id="PR00178">
    <property type="entry name" value="FATTYACIDBP"/>
</dbReference>
<evidence type="ECO:0000256" key="1">
    <source>
        <dbReference type="ARBA" id="ARBA00008390"/>
    </source>
</evidence>
<sequence>MAIEGKYEMESSEHFEEFVKEMGLEVDMTNIDLSKTSTMEISKDGDSYLIKSNTAGIIHEIKFKLDDEFDDDMNGHKFKNIVKMDGDNKMVQTKTSIDGGKVVNVLREFTDNGCTVKSTYNNVTWTRVYKRV</sequence>
<dbReference type="Proteomes" id="UP000515146">
    <property type="component" value="Unplaced"/>
</dbReference>
<dbReference type="InterPro" id="IPR031259">
    <property type="entry name" value="ILBP"/>
</dbReference>
<name>A0A6P6Y1G3_DERPT</name>
<proteinExistence type="inferred from homology"/>
<protein>
    <submittedName>
        <fullName evidence="4">Fatty acid-binding protein-like</fullName>
    </submittedName>
</protein>
<dbReference type="OrthoDB" id="412780at2759"/>
<dbReference type="AlphaFoldDB" id="A0A6P6Y1G3"/>
<dbReference type="PROSITE" id="PS00214">
    <property type="entry name" value="FABP"/>
    <property type="match status" value="1"/>
</dbReference>
<dbReference type="GO" id="GO:0008289">
    <property type="term" value="F:lipid binding"/>
    <property type="evidence" value="ECO:0007669"/>
    <property type="project" value="UniProtKB-KW"/>
</dbReference>
<dbReference type="Gene3D" id="2.40.128.20">
    <property type="match status" value="1"/>
</dbReference>
<dbReference type="SUPFAM" id="SSF50814">
    <property type="entry name" value="Lipocalins"/>
    <property type="match status" value="1"/>
</dbReference>
<evidence type="ECO:0000256" key="2">
    <source>
        <dbReference type="ARBA" id="ARBA00023121"/>
    </source>
</evidence>
<evidence type="ECO:0000313" key="4">
    <source>
        <dbReference type="RefSeq" id="XP_027198149.1"/>
    </source>
</evidence>
<dbReference type="KEGG" id="dpte:113792462"/>
<dbReference type="InParanoid" id="A0A6P6Y1G3"/>
<dbReference type="OMA" id="IIHEIKF"/>
<dbReference type="RefSeq" id="XP_027198149.1">
    <property type="nucleotide sequence ID" value="XM_027342348.1"/>
</dbReference>
<dbReference type="InterPro" id="IPR000463">
    <property type="entry name" value="Fatty_acid-bd"/>
</dbReference>
<dbReference type="GeneID" id="113792462"/>
<gene>
    <name evidence="4" type="primary">LOC113792462</name>
</gene>
<organism evidence="3 4">
    <name type="scientific">Dermatophagoides pteronyssinus</name>
    <name type="common">European house dust mite</name>
    <dbReference type="NCBI Taxonomy" id="6956"/>
    <lineage>
        <taxon>Eukaryota</taxon>
        <taxon>Metazoa</taxon>
        <taxon>Ecdysozoa</taxon>
        <taxon>Arthropoda</taxon>
        <taxon>Chelicerata</taxon>
        <taxon>Arachnida</taxon>
        <taxon>Acari</taxon>
        <taxon>Acariformes</taxon>
        <taxon>Sarcoptiformes</taxon>
        <taxon>Astigmata</taxon>
        <taxon>Psoroptidia</taxon>
        <taxon>Analgoidea</taxon>
        <taxon>Pyroglyphidae</taxon>
        <taxon>Dermatophagoidinae</taxon>
        <taxon>Dermatophagoides</taxon>
    </lineage>
</organism>
<dbReference type="CDD" id="cd00742">
    <property type="entry name" value="FABP"/>
    <property type="match status" value="1"/>
</dbReference>
<dbReference type="PANTHER" id="PTHR11955">
    <property type="entry name" value="FATTY ACID BINDING PROTEIN"/>
    <property type="match status" value="1"/>
</dbReference>
<evidence type="ECO:0000313" key="3">
    <source>
        <dbReference type="Proteomes" id="UP000515146"/>
    </source>
</evidence>
<dbReference type="InterPro" id="IPR012674">
    <property type="entry name" value="Calycin"/>
</dbReference>
<reference evidence="4" key="1">
    <citation type="submission" date="2025-08" db="UniProtKB">
        <authorList>
            <consortium name="RefSeq"/>
        </authorList>
    </citation>
    <scope>IDENTIFICATION</scope>
    <source>
        <strain evidence="4">Airmid</strain>
    </source>
</reference>
<keyword evidence="3" id="KW-1185">Reference proteome</keyword>